<reference evidence="2" key="1">
    <citation type="journal article" date="2013" name="Nature">
        <title>Draft genome of the wheat A-genome progenitor Triticum urartu.</title>
        <authorList>
            <person name="Ling H.Q."/>
            <person name="Zhao S."/>
            <person name="Liu D."/>
            <person name="Wang J."/>
            <person name="Sun H."/>
            <person name="Zhang C."/>
            <person name="Fan H."/>
            <person name="Li D."/>
            <person name="Dong L."/>
            <person name="Tao Y."/>
            <person name="Gao C."/>
            <person name="Wu H."/>
            <person name="Li Y."/>
            <person name="Cui Y."/>
            <person name="Guo X."/>
            <person name="Zheng S."/>
            <person name="Wang B."/>
            <person name="Yu K."/>
            <person name="Liang Q."/>
            <person name="Yang W."/>
            <person name="Lou X."/>
            <person name="Chen J."/>
            <person name="Feng M."/>
            <person name="Jian J."/>
            <person name="Zhang X."/>
            <person name="Luo G."/>
            <person name="Jiang Y."/>
            <person name="Liu J."/>
            <person name="Wang Z."/>
            <person name="Sha Y."/>
            <person name="Zhang B."/>
            <person name="Wu H."/>
            <person name="Tang D."/>
            <person name="Shen Q."/>
            <person name="Xue P."/>
            <person name="Zou S."/>
            <person name="Wang X."/>
            <person name="Liu X."/>
            <person name="Wang F."/>
            <person name="Yang Y."/>
            <person name="An X."/>
            <person name="Dong Z."/>
            <person name="Zhang K."/>
            <person name="Zhang X."/>
            <person name="Luo M.C."/>
            <person name="Dvorak J."/>
            <person name="Tong Y."/>
            <person name="Wang J."/>
            <person name="Yang H."/>
            <person name="Li Z."/>
            <person name="Wang D."/>
            <person name="Zhang A."/>
            <person name="Wang J."/>
        </authorList>
    </citation>
    <scope>NUCLEOTIDE SEQUENCE</scope>
    <source>
        <strain evidence="2">cv. G1812</strain>
    </source>
</reference>
<evidence type="ECO:0000313" key="1">
    <source>
        <dbReference type="EnsemblPlants" id="TuG1812G0400002021.01.T02"/>
    </source>
</evidence>
<accession>A0A8R7U6F4</accession>
<dbReference type="AlphaFoldDB" id="A0A8R7U6F4"/>
<name>A0A8R7U6F4_TRIUA</name>
<protein>
    <submittedName>
        <fullName evidence="1">Uncharacterized protein</fullName>
    </submittedName>
</protein>
<evidence type="ECO:0000313" key="2">
    <source>
        <dbReference type="Proteomes" id="UP000015106"/>
    </source>
</evidence>
<sequence length="67" mass="7517">MKQVRMATRGKSSLIWNTGEPADQLVSCFAIKLMKQGVYVLNVQPFDERAGNGELIYVQVTQKDGWA</sequence>
<dbReference type="Proteomes" id="UP000015106">
    <property type="component" value="Chromosome 4"/>
</dbReference>
<keyword evidence="2" id="KW-1185">Reference proteome</keyword>
<organism evidence="1 2">
    <name type="scientific">Triticum urartu</name>
    <name type="common">Red wild einkorn</name>
    <name type="synonym">Crithodium urartu</name>
    <dbReference type="NCBI Taxonomy" id="4572"/>
    <lineage>
        <taxon>Eukaryota</taxon>
        <taxon>Viridiplantae</taxon>
        <taxon>Streptophyta</taxon>
        <taxon>Embryophyta</taxon>
        <taxon>Tracheophyta</taxon>
        <taxon>Spermatophyta</taxon>
        <taxon>Magnoliopsida</taxon>
        <taxon>Liliopsida</taxon>
        <taxon>Poales</taxon>
        <taxon>Poaceae</taxon>
        <taxon>BOP clade</taxon>
        <taxon>Pooideae</taxon>
        <taxon>Triticodae</taxon>
        <taxon>Triticeae</taxon>
        <taxon>Triticinae</taxon>
        <taxon>Triticum</taxon>
    </lineage>
</organism>
<dbReference type="EnsemblPlants" id="TuG1812G0400002021.01.T02">
    <property type="protein sequence ID" value="TuG1812G0400002021.01.T02"/>
    <property type="gene ID" value="TuG1812G0400002021.01"/>
</dbReference>
<proteinExistence type="predicted"/>
<dbReference type="Gramene" id="TuG1812G0400002021.01.T02">
    <property type="protein sequence ID" value="TuG1812G0400002021.01.T02"/>
    <property type="gene ID" value="TuG1812G0400002021.01"/>
</dbReference>
<reference evidence="1" key="2">
    <citation type="submission" date="2018-03" db="EMBL/GenBank/DDBJ databases">
        <title>The Triticum urartu genome reveals the dynamic nature of wheat genome evolution.</title>
        <authorList>
            <person name="Ling H."/>
            <person name="Ma B."/>
            <person name="Shi X."/>
            <person name="Liu H."/>
            <person name="Dong L."/>
            <person name="Sun H."/>
            <person name="Cao Y."/>
            <person name="Gao Q."/>
            <person name="Zheng S."/>
            <person name="Li Y."/>
            <person name="Yu Y."/>
            <person name="Du H."/>
            <person name="Qi M."/>
            <person name="Li Y."/>
            <person name="Yu H."/>
            <person name="Cui Y."/>
            <person name="Wang N."/>
            <person name="Chen C."/>
            <person name="Wu H."/>
            <person name="Zhao Y."/>
            <person name="Zhang J."/>
            <person name="Li Y."/>
            <person name="Zhou W."/>
            <person name="Zhang B."/>
            <person name="Hu W."/>
            <person name="Eijk M."/>
            <person name="Tang J."/>
            <person name="Witsenboer H."/>
            <person name="Zhao S."/>
            <person name="Li Z."/>
            <person name="Zhang A."/>
            <person name="Wang D."/>
            <person name="Liang C."/>
        </authorList>
    </citation>
    <scope>NUCLEOTIDE SEQUENCE [LARGE SCALE GENOMIC DNA]</scope>
    <source>
        <strain evidence="1">cv. G1812</strain>
    </source>
</reference>
<reference evidence="1" key="3">
    <citation type="submission" date="2022-06" db="UniProtKB">
        <authorList>
            <consortium name="EnsemblPlants"/>
        </authorList>
    </citation>
    <scope>IDENTIFICATION</scope>
</reference>